<keyword evidence="5" id="KW-1185">Reference proteome</keyword>
<evidence type="ECO:0000256" key="2">
    <source>
        <dbReference type="SAM" id="MobiDB-lite"/>
    </source>
</evidence>
<dbReference type="PROSITE" id="PS50110">
    <property type="entry name" value="RESPONSE_REGULATORY"/>
    <property type="match status" value="1"/>
</dbReference>
<comment type="caution">
    <text evidence="4">The sequence shown here is derived from an EMBL/GenBank/DDBJ whole genome shotgun (WGS) entry which is preliminary data.</text>
</comment>
<sequence length="173" mass="18428">MLVGSSQRGVSRLTYDTSGPNFDERSWPGLQRQVGSGTTSRAGGGSRPGGAVRILLVDDAAADVELLEEWLRRGGATVTRAHTDLGAYHALEADEPLDAIITDLNLGFGTTGFDVARAARRLRPDIAVVYVSGEPMAIAEHAVEGAVFVRKGRPSETAMLVLQALRESRGELK</sequence>
<dbReference type="OrthoDB" id="7060229at2"/>
<gene>
    <name evidence="4" type="ORF">DJ018_16090</name>
</gene>
<dbReference type="Proteomes" id="UP000249725">
    <property type="component" value="Unassembled WGS sequence"/>
</dbReference>
<dbReference type="EMBL" id="QFYR01000004">
    <property type="protein sequence ID" value="RAK51455.1"/>
    <property type="molecule type" value="Genomic_DNA"/>
</dbReference>
<dbReference type="InterPro" id="IPR011006">
    <property type="entry name" value="CheY-like_superfamily"/>
</dbReference>
<feature type="domain" description="Response regulatory" evidence="3">
    <location>
        <begin position="53"/>
        <end position="165"/>
    </location>
</feature>
<protein>
    <recommendedName>
        <fullName evidence="3">Response regulatory domain-containing protein</fullName>
    </recommendedName>
</protein>
<accession>A0A328AA78</accession>
<dbReference type="InterPro" id="IPR001789">
    <property type="entry name" value="Sig_transdc_resp-reg_receiver"/>
</dbReference>
<organism evidence="4 5">
    <name type="scientific">Phenylobacterium deserti</name>
    <dbReference type="NCBI Taxonomy" id="1914756"/>
    <lineage>
        <taxon>Bacteria</taxon>
        <taxon>Pseudomonadati</taxon>
        <taxon>Pseudomonadota</taxon>
        <taxon>Alphaproteobacteria</taxon>
        <taxon>Caulobacterales</taxon>
        <taxon>Caulobacteraceae</taxon>
        <taxon>Phenylobacterium</taxon>
    </lineage>
</organism>
<proteinExistence type="predicted"/>
<feature type="modified residue" description="4-aspartylphosphate" evidence="1">
    <location>
        <position position="103"/>
    </location>
</feature>
<dbReference type="AlphaFoldDB" id="A0A328AA78"/>
<evidence type="ECO:0000259" key="3">
    <source>
        <dbReference type="PROSITE" id="PS50110"/>
    </source>
</evidence>
<dbReference type="SMART" id="SM00448">
    <property type="entry name" value="REC"/>
    <property type="match status" value="1"/>
</dbReference>
<dbReference type="SUPFAM" id="SSF52172">
    <property type="entry name" value="CheY-like"/>
    <property type="match status" value="1"/>
</dbReference>
<dbReference type="Gene3D" id="3.40.50.2300">
    <property type="match status" value="1"/>
</dbReference>
<name>A0A328AA78_9CAUL</name>
<evidence type="ECO:0000313" key="4">
    <source>
        <dbReference type="EMBL" id="RAK51455.1"/>
    </source>
</evidence>
<reference evidence="5" key="1">
    <citation type="submission" date="2018-05" db="EMBL/GenBank/DDBJ databases">
        <authorList>
            <person name="Li X."/>
        </authorList>
    </citation>
    <scope>NUCLEOTIDE SEQUENCE [LARGE SCALE GENOMIC DNA]</scope>
    <source>
        <strain evidence="5">YIM 73061</strain>
    </source>
</reference>
<dbReference type="CDD" id="cd00156">
    <property type="entry name" value="REC"/>
    <property type="match status" value="1"/>
</dbReference>
<dbReference type="GO" id="GO:0000160">
    <property type="term" value="P:phosphorelay signal transduction system"/>
    <property type="evidence" value="ECO:0007669"/>
    <property type="project" value="InterPro"/>
</dbReference>
<feature type="compositionally biased region" description="Polar residues" evidence="2">
    <location>
        <begin position="1"/>
        <end position="20"/>
    </location>
</feature>
<dbReference type="Pfam" id="PF00072">
    <property type="entry name" value="Response_reg"/>
    <property type="match status" value="1"/>
</dbReference>
<evidence type="ECO:0000313" key="5">
    <source>
        <dbReference type="Proteomes" id="UP000249725"/>
    </source>
</evidence>
<evidence type="ECO:0000256" key="1">
    <source>
        <dbReference type="PROSITE-ProRule" id="PRU00169"/>
    </source>
</evidence>
<keyword evidence="1" id="KW-0597">Phosphoprotein</keyword>
<feature type="region of interest" description="Disordered" evidence="2">
    <location>
        <begin position="1"/>
        <end position="46"/>
    </location>
</feature>